<protein>
    <submittedName>
        <fullName evidence="5">Putative periplasmic lipoprotein</fullName>
    </submittedName>
</protein>
<feature type="chain" id="PRO_5003943496" evidence="3">
    <location>
        <begin position="26"/>
        <end position="365"/>
    </location>
</feature>
<dbReference type="HOGENOM" id="CLU_760621_0_0_6"/>
<dbReference type="AlphaFoldDB" id="L0GU57"/>
<dbReference type="InterPro" id="IPR034984">
    <property type="entry name" value="Imelysin-like_IPPA"/>
</dbReference>
<dbReference type="Pfam" id="PF09375">
    <property type="entry name" value="Peptidase_M75"/>
    <property type="match status" value="1"/>
</dbReference>
<dbReference type="EMBL" id="CP003051">
    <property type="protein sequence ID" value="AGA89496.1"/>
    <property type="molecule type" value="Genomic_DNA"/>
</dbReference>
<dbReference type="STRING" id="765912.Thimo_0656"/>
<dbReference type="RefSeq" id="WP_015279643.1">
    <property type="nucleotide sequence ID" value="NC_019940.1"/>
</dbReference>
<dbReference type="InterPro" id="IPR018976">
    <property type="entry name" value="Imelysin-like"/>
</dbReference>
<dbReference type="CDD" id="cd14659">
    <property type="entry name" value="Imelysin-like_IPPA"/>
    <property type="match status" value="1"/>
</dbReference>
<feature type="domain" description="Imelysin-like" evidence="4">
    <location>
        <begin position="60"/>
        <end position="351"/>
    </location>
</feature>
<sequence>MPRRLVRTGLIVLVHALAFSPWAGADDSPSPPSTQAVATAAPTASPESAALRTLADAAVRPALAQLADTSAGLADAVETLCVRPQAEPLTQAREAWRTAYAAWRRAEPFLFGPMKALDLRKRIGVWPTNATVLDAAVTTEDMRDLLAAADARGYAAAEYLLFAPSDAAAAAADGRCAHLRDLTAEIADLTGRTPRIWAQDYERRFVAAGDGGPFLVPGDALSLPFAEALNVTERMLRDRIGYPSGFFEDQARPEHLEAWHSGSSRLGLTASLEGLRMMIGAGEASIAELIATRDGVLSQPDPALAADLVHQIDKALADLARGERPLHEELRDRPKRLKRLYLEVERLQEQLVEATLVLELDVLTR</sequence>
<evidence type="ECO:0000313" key="5">
    <source>
        <dbReference type="EMBL" id="AGA89496.1"/>
    </source>
</evidence>
<reference evidence="5 6" key="1">
    <citation type="submission" date="2011-09" db="EMBL/GenBank/DDBJ databases">
        <title>Complete sequence of chromosome of Thioflavicoccus mobilis 8321.</title>
        <authorList>
            <consortium name="US DOE Joint Genome Institute"/>
            <person name="Lucas S."/>
            <person name="Han J."/>
            <person name="Lapidus A."/>
            <person name="Cheng J.-F."/>
            <person name="Goodwin L."/>
            <person name="Pitluck S."/>
            <person name="Peters L."/>
            <person name="Ovchinnikova G."/>
            <person name="Lu M."/>
            <person name="Detter J.C."/>
            <person name="Han C."/>
            <person name="Tapia R."/>
            <person name="Land M."/>
            <person name="Hauser L."/>
            <person name="Kyrpides N."/>
            <person name="Ivanova N."/>
            <person name="Pagani I."/>
            <person name="Vogl K."/>
            <person name="Liu Z."/>
            <person name="Imhoff J."/>
            <person name="Thiel V."/>
            <person name="Frigaard N.-U."/>
            <person name="Bryant D."/>
            <person name="Woyke T."/>
        </authorList>
    </citation>
    <scope>NUCLEOTIDE SEQUENCE [LARGE SCALE GENOMIC DNA]</scope>
    <source>
        <strain evidence="5 6">8321</strain>
    </source>
</reference>
<evidence type="ECO:0000256" key="2">
    <source>
        <dbReference type="ARBA" id="ARBA00022729"/>
    </source>
</evidence>
<dbReference type="Gene3D" id="1.20.1420.20">
    <property type="entry name" value="M75 peptidase, HXXE motif"/>
    <property type="match status" value="1"/>
</dbReference>
<evidence type="ECO:0000313" key="6">
    <source>
        <dbReference type="Proteomes" id="UP000010816"/>
    </source>
</evidence>
<dbReference type="KEGG" id="tmb:Thimo_0656"/>
<dbReference type="Proteomes" id="UP000010816">
    <property type="component" value="Chromosome"/>
</dbReference>
<organism evidence="5 6">
    <name type="scientific">Thioflavicoccus mobilis 8321</name>
    <dbReference type="NCBI Taxonomy" id="765912"/>
    <lineage>
        <taxon>Bacteria</taxon>
        <taxon>Pseudomonadati</taxon>
        <taxon>Pseudomonadota</taxon>
        <taxon>Gammaproteobacteria</taxon>
        <taxon>Chromatiales</taxon>
        <taxon>Chromatiaceae</taxon>
        <taxon>Thioflavicoccus</taxon>
    </lineage>
</organism>
<dbReference type="GO" id="GO:0030313">
    <property type="term" value="C:cell envelope"/>
    <property type="evidence" value="ECO:0007669"/>
    <property type="project" value="UniProtKB-SubCell"/>
</dbReference>
<evidence type="ECO:0000256" key="3">
    <source>
        <dbReference type="SAM" id="SignalP"/>
    </source>
</evidence>
<evidence type="ECO:0000256" key="1">
    <source>
        <dbReference type="ARBA" id="ARBA00004196"/>
    </source>
</evidence>
<proteinExistence type="predicted"/>
<keyword evidence="6" id="KW-1185">Reference proteome</keyword>
<dbReference type="InterPro" id="IPR038352">
    <property type="entry name" value="Imelysin_sf"/>
</dbReference>
<gene>
    <name evidence="5" type="ORF">Thimo_0656</name>
</gene>
<evidence type="ECO:0000259" key="4">
    <source>
        <dbReference type="Pfam" id="PF09375"/>
    </source>
</evidence>
<keyword evidence="5" id="KW-0449">Lipoprotein</keyword>
<name>L0GU57_9GAMM</name>
<accession>L0GU57</accession>
<dbReference type="eggNOG" id="COG3489">
    <property type="taxonomic scope" value="Bacteria"/>
</dbReference>
<keyword evidence="2 3" id="KW-0732">Signal</keyword>
<comment type="subcellular location">
    <subcellularLocation>
        <location evidence="1">Cell envelope</location>
    </subcellularLocation>
</comment>
<feature type="signal peptide" evidence="3">
    <location>
        <begin position="1"/>
        <end position="25"/>
    </location>
</feature>
<dbReference type="OrthoDB" id="8591749at2"/>